<evidence type="ECO:0000256" key="1">
    <source>
        <dbReference type="SAM" id="MobiDB-lite"/>
    </source>
</evidence>
<gene>
    <name evidence="3" type="ORF">ACN38_g1670</name>
</gene>
<reference evidence="3 4" key="1">
    <citation type="submission" date="2015-08" db="EMBL/GenBank/DDBJ databases">
        <title>Genome sequencing of Penicillium nordicum.</title>
        <authorList>
            <person name="Nguyen H.D."/>
            <person name="Seifert K.A."/>
        </authorList>
    </citation>
    <scope>NUCLEOTIDE SEQUENCE [LARGE SCALE GENOMIC DNA]</scope>
    <source>
        <strain evidence="3 4">DAOMC 185683</strain>
    </source>
</reference>
<feature type="signal peptide" evidence="2">
    <location>
        <begin position="1"/>
        <end position="20"/>
    </location>
</feature>
<dbReference type="InterPro" id="IPR039254">
    <property type="entry name" value="Rds1"/>
</dbReference>
<proteinExistence type="predicted"/>
<evidence type="ECO:0000256" key="2">
    <source>
        <dbReference type="SAM" id="SignalP"/>
    </source>
</evidence>
<dbReference type="OrthoDB" id="2098436at2759"/>
<dbReference type="EMBL" id="LHQQ01000017">
    <property type="protein sequence ID" value="KOS47345.1"/>
    <property type="molecule type" value="Genomic_DNA"/>
</dbReference>
<dbReference type="PANTHER" id="PTHR38705">
    <property type="entry name" value="PROTEIN RDS1"/>
    <property type="match status" value="1"/>
</dbReference>
<evidence type="ECO:0000313" key="3">
    <source>
        <dbReference type="EMBL" id="KOS47345.1"/>
    </source>
</evidence>
<comment type="caution">
    <text evidence="3">The sequence shown here is derived from an EMBL/GenBank/DDBJ whole genome shotgun (WGS) entry which is preliminary data.</text>
</comment>
<evidence type="ECO:0000313" key="4">
    <source>
        <dbReference type="Proteomes" id="UP000037696"/>
    </source>
</evidence>
<organism evidence="3 4">
    <name type="scientific">Penicillium nordicum</name>
    <dbReference type="NCBI Taxonomy" id="229535"/>
    <lineage>
        <taxon>Eukaryota</taxon>
        <taxon>Fungi</taxon>
        <taxon>Dikarya</taxon>
        <taxon>Ascomycota</taxon>
        <taxon>Pezizomycotina</taxon>
        <taxon>Eurotiomycetes</taxon>
        <taxon>Eurotiomycetidae</taxon>
        <taxon>Eurotiales</taxon>
        <taxon>Aspergillaceae</taxon>
        <taxon>Penicillium</taxon>
    </lineage>
</organism>
<keyword evidence="4" id="KW-1185">Reference proteome</keyword>
<dbReference type="Pfam" id="PF13668">
    <property type="entry name" value="Ferritin_2"/>
    <property type="match status" value="1"/>
</dbReference>
<feature type="compositionally biased region" description="Low complexity" evidence="1">
    <location>
        <begin position="516"/>
        <end position="535"/>
    </location>
</feature>
<evidence type="ECO:0008006" key="5">
    <source>
        <dbReference type="Google" id="ProtNLM"/>
    </source>
</evidence>
<protein>
    <recommendedName>
        <fullName evidence="5">Stress response protein Rds1</fullName>
    </recommendedName>
</protein>
<feature type="region of interest" description="Disordered" evidence="1">
    <location>
        <begin position="313"/>
        <end position="333"/>
    </location>
</feature>
<feature type="region of interest" description="Disordered" evidence="1">
    <location>
        <begin position="23"/>
        <end position="45"/>
    </location>
</feature>
<dbReference type="PANTHER" id="PTHR38705:SF1">
    <property type="entry name" value="PROTEIN RDS1"/>
    <property type="match status" value="1"/>
</dbReference>
<dbReference type="AlphaFoldDB" id="A0A0N0RZU3"/>
<name>A0A0N0RZU3_9EURO</name>
<dbReference type="Proteomes" id="UP000037696">
    <property type="component" value="Unassembled WGS sequence"/>
</dbReference>
<accession>A0A0N0RZU3</accession>
<dbReference type="STRING" id="229535.A0A0N0RZU3"/>
<sequence length="593" mass="63800">MMWKSVILLSVLSSLSFTVASPRKHNQDLKTTLEPPLPSADLSASAPPLETYNSSRLYTPFTGTPTTTGALTASSIGTGISRGGVAFGATTYPGDGNLHHSEPAPYVPAGGVGTNGSTPVYNTKSDFDYESLALALYQEWIELDLFQDGLRRFNDSAFRAAGLTVSDRELIALMAQQEIGHATMLSNILGDRAPQQCNYIYPYTNVKEFIDFSQKLTRWGEAGVYGFLAHLDSREAATLLTQSIATEARQQLIFRQFEGLFPMVEWFEVGIPQSWAWTLLAPFISSCPENQTRLIWQNFPMLMVVNQPDPWTSGTARNASSGNNRTNGYNSSGYDSTGYDPTAYVFNGLNSTGLNSTGSNSTGSNSTGFNSTGLNSTGLNSTRYNFTTSADQFSRLNTTSRFNQSAGFIFNETTGINNTVGSGVSIPKSPKGSGLFNSSTSANSCGASVSKIRPIPLTAAGRMVLLQWDLPGKKVGPNNSYITTTETKAGSAQYVLWVSQLNITYTPLHVITGTNDTSTNTTETTNTTNATNSTTDPIRGYTTQPDLETYQGNSAFNGTIFIAITDSAPYVSPFNLSLINPHVVAGPALYQAG</sequence>
<feature type="region of interest" description="Disordered" evidence="1">
    <location>
        <begin position="516"/>
        <end position="539"/>
    </location>
</feature>
<feature type="chain" id="PRO_5005857823" description="Stress response protein Rds1" evidence="2">
    <location>
        <begin position="21"/>
        <end position="593"/>
    </location>
</feature>
<keyword evidence="2" id="KW-0732">Signal</keyword>